<accession>A0A0B7K524</accession>
<name>A0A0B7K524_BIOOC</name>
<dbReference type="Pfam" id="PF06249">
    <property type="entry name" value="EutQ"/>
    <property type="match status" value="1"/>
</dbReference>
<evidence type="ECO:0008006" key="2">
    <source>
        <dbReference type="Google" id="ProtNLM"/>
    </source>
</evidence>
<proteinExistence type="predicted"/>
<dbReference type="AlphaFoldDB" id="A0A0B7K524"/>
<dbReference type="SUPFAM" id="SSF51182">
    <property type="entry name" value="RmlC-like cupins"/>
    <property type="match status" value="1"/>
</dbReference>
<dbReference type="InterPro" id="IPR011051">
    <property type="entry name" value="RmlC_Cupin_sf"/>
</dbReference>
<protein>
    <recommendedName>
        <fullName evidence="2">(S)-ureidoglycine aminohydrolase cupin domain-containing protein</fullName>
    </recommendedName>
</protein>
<dbReference type="InterPro" id="IPR014710">
    <property type="entry name" value="RmlC-like_jellyroll"/>
</dbReference>
<dbReference type="PANTHER" id="PTHR36169:SF1">
    <property type="entry name" value="ACETATE KINASE EUTQ"/>
    <property type="match status" value="1"/>
</dbReference>
<organism evidence="1">
    <name type="scientific">Bionectria ochroleuca</name>
    <name type="common">Gliocladium roseum</name>
    <dbReference type="NCBI Taxonomy" id="29856"/>
    <lineage>
        <taxon>Eukaryota</taxon>
        <taxon>Fungi</taxon>
        <taxon>Dikarya</taxon>
        <taxon>Ascomycota</taxon>
        <taxon>Pezizomycotina</taxon>
        <taxon>Sordariomycetes</taxon>
        <taxon>Hypocreomycetidae</taxon>
        <taxon>Hypocreales</taxon>
        <taxon>Bionectriaceae</taxon>
        <taxon>Clonostachys</taxon>
    </lineage>
</organism>
<sequence>MGFEWHDEGKLHRVPKLDPGPRNVWFGDIYGTASSDASNPLTSSFFYLEKIDKPEPAPTYSYDETGVVLKGELHIVDEKGNSAKLQPGDTFFIHRGSTITFSTPRYAVAFKSAARHGDWAITPSLL</sequence>
<gene>
    <name evidence="1" type="ORF">BN869_000008506_1</name>
</gene>
<evidence type="ECO:0000313" key="1">
    <source>
        <dbReference type="EMBL" id="CEO52448.1"/>
    </source>
</evidence>
<dbReference type="Gene3D" id="2.60.120.10">
    <property type="entry name" value="Jelly Rolls"/>
    <property type="match status" value="1"/>
</dbReference>
<dbReference type="PANTHER" id="PTHR36169">
    <property type="entry name" value="ETHANOLAMINE UTILIZATION PROTEIN EUTQ"/>
    <property type="match status" value="1"/>
</dbReference>
<reference evidence="1" key="1">
    <citation type="submission" date="2015-01" db="EMBL/GenBank/DDBJ databases">
        <authorList>
            <person name="Durling Mikael"/>
        </authorList>
    </citation>
    <scope>NUCLEOTIDE SEQUENCE</scope>
</reference>
<dbReference type="EMBL" id="CDPU01000028">
    <property type="protein sequence ID" value="CEO52448.1"/>
    <property type="molecule type" value="Genomic_DNA"/>
</dbReference>
<dbReference type="InterPro" id="IPR010424">
    <property type="entry name" value="EutQ"/>
</dbReference>